<feature type="compositionally biased region" description="Basic and acidic residues" evidence="1">
    <location>
        <begin position="430"/>
        <end position="442"/>
    </location>
</feature>
<feature type="compositionally biased region" description="Low complexity" evidence="1">
    <location>
        <begin position="87"/>
        <end position="99"/>
    </location>
</feature>
<feature type="compositionally biased region" description="Low complexity" evidence="1">
    <location>
        <begin position="629"/>
        <end position="639"/>
    </location>
</feature>
<reference evidence="2" key="1">
    <citation type="submission" date="2018-10" db="EMBL/GenBank/DDBJ databases">
        <title>De novo assembly of a Great Dane genome.</title>
        <authorList>
            <person name="Kidd J.M."/>
            <person name="Pendleton A.L."/>
            <person name="Shen F."/>
            <person name="Emery S."/>
        </authorList>
    </citation>
    <scope>NUCLEOTIDE SEQUENCE [LARGE SCALE GENOMIC DNA]</scope>
    <source>
        <strain evidence="2">Great Dane</strain>
    </source>
</reference>
<feature type="compositionally biased region" description="Polar residues" evidence="1">
    <location>
        <begin position="550"/>
        <end position="563"/>
    </location>
</feature>
<feature type="region of interest" description="Disordered" evidence="1">
    <location>
        <begin position="351"/>
        <end position="605"/>
    </location>
</feature>
<evidence type="ECO:0000313" key="3">
    <source>
        <dbReference type="Proteomes" id="UP000694542"/>
    </source>
</evidence>
<reference evidence="2" key="2">
    <citation type="submission" date="2025-08" db="UniProtKB">
        <authorList>
            <consortium name="Ensembl"/>
        </authorList>
    </citation>
    <scope>IDENTIFICATION</scope>
</reference>
<accession>A0A8C0QN58</accession>
<dbReference type="Ensembl" id="ENSCAFT00040015884.1">
    <property type="protein sequence ID" value="ENSCAFP00040013773.1"/>
    <property type="gene ID" value="ENSCAFG00040008511.1"/>
</dbReference>
<feature type="region of interest" description="Disordered" evidence="1">
    <location>
        <begin position="85"/>
        <end position="275"/>
    </location>
</feature>
<evidence type="ECO:0000313" key="2">
    <source>
        <dbReference type="Ensembl" id="ENSCAFP00040013773.1"/>
    </source>
</evidence>
<protein>
    <submittedName>
        <fullName evidence="2">Uncharacterized protein</fullName>
    </submittedName>
</protein>
<evidence type="ECO:0000256" key="1">
    <source>
        <dbReference type="SAM" id="MobiDB-lite"/>
    </source>
</evidence>
<feature type="region of interest" description="Disordered" evidence="1">
    <location>
        <begin position="618"/>
        <end position="652"/>
    </location>
</feature>
<feature type="compositionally biased region" description="Polar residues" evidence="1">
    <location>
        <begin position="584"/>
        <end position="600"/>
    </location>
</feature>
<proteinExistence type="predicted"/>
<name>A0A8C0QN58_CANLF</name>
<feature type="compositionally biased region" description="Low complexity" evidence="1">
    <location>
        <begin position="247"/>
        <end position="269"/>
    </location>
</feature>
<organism evidence="2 3">
    <name type="scientific">Canis lupus familiaris</name>
    <name type="common">Dog</name>
    <name type="synonym">Canis familiaris</name>
    <dbReference type="NCBI Taxonomy" id="9615"/>
    <lineage>
        <taxon>Eukaryota</taxon>
        <taxon>Metazoa</taxon>
        <taxon>Chordata</taxon>
        <taxon>Craniata</taxon>
        <taxon>Vertebrata</taxon>
        <taxon>Euteleostomi</taxon>
        <taxon>Mammalia</taxon>
        <taxon>Eutheria</taxon>
        <taxon>Laurasiatheria</taxon>
        <taxon>Carnivora</taxon>
        <taxon>Caniformia</taxon>
        <taxon>Canidae</taxon>
        <taxon>Canis</taxon>
    </lineage>
</organism>
<dbReference type="Proteomes" id="UP000694542">
    <property type="component" value="Chromosome 19"/>
</dbReference>
<feature type="compositionally biased region" description="Basic residues" evidence="1">
    <location>
        <begin position="21"/>
        <end position="30"/>
    </location>
</feature>
<feature type="compositionally biased region" description="Low complexity" evidence="1">
    <location>
        <begin position="117"/>
        <end position="143"/>
    </location>
</feature>
<feature type="compositionally biased region" description="Low complexity" evidence="1">
    <location>
        <begin position="41"/>
        <end position="51"/>
    </location>
</feature>
<feature type="region of interest" description="Disordered" evidence="1">
    <location>
        <begin position="1"/>
        <end position="51"/>
    </location>
</feature>
<dbReference type="AlphaFoldDB" id="A0A8C0QN58"/>
<sequence>MAATFQMLAVQHSTSKEIHTWHRPRPSRQRRPADSSLTRLSGITSAATSASDTAVEATKVCGTRWKARTRRMVTRTSRFHRKVAAISSTSSVTTSTVNTDKGGSRPGRATPPGPGLGPLLQASGPGASATPAAATETLAASMARDAAPRRGHAGSGAPGARACEGSPRALEGRQRSGPQSRFGSSAGAPGARKGSGTLGSPPGSARQPLPPLRAVPGATGCHPAGDPRASARGGGLRSGPHPRRAAPGRGARAAPGRGRAALGRRAAPGMGAGGCTGGGGRGGRLHWGDGLHWGGWHRGRGRAALGRPGCGVAPTHGGLHRGGGVGLHREGGAEAAPGERAALGRRATLGMGGRRLHRGGGRAAESPPALAGCTGAGVAGARGRPEAPPLRGPGLQAAPRVLPPPASRRPRSPRGGEGSQSRRGAPSADPRTRPGAQRETEARAPPPPPPERILLPPRGQSGLAGASRCPHELTPARGGRCFQAARRRRGKSERVGVGRPLRPRQRGPPPPPAPLAAADGPGTSAASLPALHSPGTAGLVFCRPSGRGGNQLNSTQHCVTSVPGQDRHVNADHNCPSRGDLSGPQVTPGSPLTPQEQSEGQLPEGRFLERPLRLGQVEGFSSPERSHPGPRGRLWGPGPSREDTPRMLLSSARPSSPLCFSTYFLNKDMT</sequence>